<dbReference type="InterPro" id="IPR003607">
    <property type="entry name" value="HD/PDEase_dom"/>
</dbReference>
<dbReference type="NCBIfam" id="NF002205">
    <property type="entry name" value="PRK01096.1"/>
    <property type="match status" value="1"/>
</dbReference>
<evidence type="ECO:0000259" key="2">
    <source>
        <dbReference type="SMART" id="SM00471"/>
    </source>
</evidence>
<protein>
    <submittedName>
        <fullName evidence="3">Deoxyguanosinetriphosphate triphosphohydrolase</fullName>
    </submittedName>
</protein>
<dbReference type="Gene3D" id="1.10.3550.10">
    <property type="entry name" value="eoxyguanosinetriphosphate triphosphohydrolase domain-like"/>
    <property type="match status" value="1"/>
</dbReference>
<dbReference type="NCBIfam" id="TIGR01353">
    <property type="entry name" value="dGTP_triPase"/>
    <property type="match status" value="1"/>
</dbReference>
<dbReference type="InterPro" id="IPR023293">
    <property type="entry name" value="dGTP_triP_hydro_central_sf"/>
</dbReference>
<organism evidence="3">
    <name type="scientific">Dyadobacter sp. 676</name>
    <dbReference type="NCBI Taxonomy" id="3088362"/>
    <lineage>
        <taxon>Bacteria</taxon>
        <taxon>Pseudomonadati</taxon>
        <taxon>Bacteroidota</taxon>
        <taxon>Cytophagia</taxon>
        <taxon>Cytophagales</taxon>
        <taxon>Spirosomataceae</taxon>
        <taxon>Dyadobacter</taxon>
    </lineage>
</organism>
<dbReference type="GO" id="GO:0006203">
    <property type="term" value="P:dGTP catabolic process"/>
    <property type="evidence" value="ECO:0007669"/>
    <property type="project" value="TreeGrafter"/>
</dbReference>
<keyword evidence="1" id="KW-0378">Hydrolase</keyword>
<evidence type="ECO:0000256" key="1">
    <source>
        <dbReference type="ARBA" id="ARBA00022801"/>
    </source>
</evidence>
<accession>A0AAU8FCB5</accession>
<dbReference type="PANTHER" id="PTHR11373:SF32">
    <property type="entry name" value="DEOXYGUANOSINETRIPHOSPHATE TRIPHOSPHOHYDROLASE"/>
    <property type="match status" value="1"/>
</dbReference>
<proteinExistence type="predicted"/>
<dbReference type="Pfam" id="PF13286">
    <property type="entry name" value="HD_assoc"/>
    <property type="match status" value="1"/>
</dbReference>
<dbReference type="EMBL" id="CP159289">
    <property type="protein sequence ID" value="XCH21993.1"/>
    <property type="molecule type" value="Genomic_DNA"/>
</dbReference>
<dbReference type="PANTHER" id="PTHR11373">
    <property type="entry name" value="DEOXYNUCLEOSIDE TRIPHOSPHATE TRIPHOSPHOHYDROLASE"/>
    <property type="match status" value="1"/>
</dbReference>
<evidence type="ECO:0000313" key="3">
    <source>
        <dbReference type="EMBL" id="XCH21993.1"/>
    </source>
</evidence>
<reference evidence="3" key="1">
    <citation type="submission" date="2024-06" db="EMBL/GenBank/DDBJ databases">
        <title>Sequencing and assembly of the genome of Dyadobacter sp. strain 676, a symbiont of Cyamopsis tetragonoloba.</title>
        <authorList>
            <person name="Guro P."/>
            <person name="Sazanova A."/>
            <person name="Kuznetsova I."/>
            <person name="Belimov A."/>
            <person name="Safronova V."/>
        </authorList>
    </citation>
    <scope>NUCLEOTIDE SEQUENCE</scope>
    <source>
        <strain evidence="3">676</strain>
    </source>
</reference>
<dbReference type="InterPro" id="IPR026875">
    <property type="entry name" value="PHydrolase_assoc_dom"/>
</dbReference>
<dbReference type="InterPro" id="IPR050135">
    <property type="entry name" value="dGTPase-like"/>
</dbReference>
<feature type="domain" description="HD/PDEase" evidence="2">
    <location>
        <begin position="99"/>
        <end position="304"/>
    </location>
</feature>
<dbReference type="RefSeq" id="WP_353717327.1">
    <property type="nucleotide sequence ID" value="NZ_CP159289.1"/>
</dbReference>
<name>A0AAU8FCB5_9BACT</name>
<dbReference type="Gene3D" id="1.10.3410.10">
    <property type="entry name" value="putative deoxyguanosinetriphosphate triphosphohydrolase like domain"/>
    <property type="match status" value="1"/>
</dbReference>
<dbReference type="SUPFAM" id="SSF109604">
    <property type="entry name" value="HD-domain/PDEase-like"/>
    <property type="match status" value="1"/>
</dbReference>
<dbReference type="InterPro" id="IPR006261">
    <property type="entry name" value="dGTPase"/>
</dbReference>
<dbReference type="InterPro" id="IPR027432">
    <property type="entry name" value="dGTP_triphosphohydrolase_C"/>
</dbReference>
<dbReference type="GO" id="GO:0008832">
    <property type="term" value="F:dGTPase activity"/>
    <property type="evidence" value="ECO:0007669"/>
    <property type="project" value="TreeGrafter"/>
</dbReference>
<dbReference type="AlphaFoldDB" id="A0AAU8FCB5"/>
<gene>
    <name evidence="3" type="ORF">ABV298_16655</name>
</gene>
<dbReference type="SMART" id="SM00471">
    <property type="entry name" value="HDc"/>
    <property type="match status" value="1"/>
</dbReference>
<dbReference type="Gene3D" id="1.10.3210.10">
    <property type="entry name" value="Hypothetical protein af1432"/>
    <property type="match status" value="1"/>
</dbReference>
<sequence length="487" mass="55221">MLPLKSRRRIRFYLETTIASFPRIFPRKALVLRFIRRNNMMQWEKLLSAKRWGSEDKYNSDPTEARSEFQRDYDRLIFSSPFRRLQNKTQVFPLPGSIFVHNRLTHSLEVASVGKSLGRMFYNHLQSHDPRVDETLPLISEIGNIVSAACLAHDLGNPAFGHSGEAAISHYFTDGEGSKYQNDVTEAQWADLTHFEGNANAIRILTHPYAGKGYGSFALTYSTLAAIAKYPCESLAGHRKANIYTKKYGFFQSEQPGFQKIAAELGLSQVSESPLVYKRHPLVYLVEAADDICYNIIDLEDAHRLKILSYQEVEALLLALCNDPRMEARLAGIEDDDAKIGLLRAKSISTLIGVCSELFINEQEAILNGDFNASLIDRIPEPHRSAMKEIERISVQKIYNYSSVVQIEVAGYKVMGGLLEEFVPAYLYNNSHYTRKLVDLIPKQFITTRTDTYSKIQTVLDFVSGMTDLYAVELFRKIKGISFPSIS</sequence>